<accession>A0AAD8SZC4</accession>
<evidence type="ECO:0000259" key="6">
    <source>
        <dbReference type="PROSITE" id="PS51999"/>
    </source>
</evidence>
<dbReference type="Proteomes" id="UP001231189">
    <property type="component" value="Unassembled WGS sequence"/>
</dbReference>
<feature type="region of interest" description="Disordered" evidence="5">
    <location>
        <begin position="1"/>
        <end position="38"/>
    </location>
</feature>
<evidence type="ECO:0000256" key="3">
    <source>
        <dbReference type="ARBA" id="ARBA00022833"/>
    </source>
</evidence>
<evidence type="ECO:0000256" key="5">
    <source>
        <dbReference type="SAM" id="MobiDB-lite"/>
    </source>
</evidence>
<comment type="caution">
    <text evidence="7">The sequence shown here is derived from an EMBL/GenBank/DDBJ whole genome shotgun (WGS) entry which is preliminary data.</text>
</comment>
<dbReference type="PANTHER" id="PTHR48124:SF1">
    <property type="entry name" value="ZINC FINGER GRF-TYPE DOMAIN-CONTAINING PROTEIN"/>
    <property type="match status" value="1"/>
</dbReference>
<keyword evidence="2 4" id="KW-0863">Zinc-finger</keyword>
<dbReference type="Pfam" id="PF06839">
    <property type="entry name" value="Zn_ribbon_GRF"/>
    <property type="match status" value="1"/>
</dbReference>
<dbReference type="InterPro" id="IPR010666">
    <property type="entry name" value="Znf_GRF"/>
</dbReference>
<dbReference type="PANTHER" id="PTHR48124">
    <property type="entry name" value="GRF-TYPE DOMAIN-CONTAINING PROTEIN"/>
    <property type="match status" value="1"/>
</dbReference>
<keyword evidence="8" id="KW-1185">Reference proteome</keyword>
<evidence type="ECO:0000256" key="1">
    <source>
        <dbReference type="ARBA" id="ARBA00022723"/>
    </source>
</evidence>
<evidence type="ECO:0000313" key="7">
    <source>
        <dbReference type="EMBL" id="KAK1666829.1"/>
    </source>
</evidence>
<reference evidence="7" key="1">
    <citation type="submission" date="2023-07" db="EMBL/GenBank/DDBJ databases">
        <title>A chromosome-level genome assembly of Lolium multiflorum.</title>
        <authorList>
            <person name="Chen Y."/>
            <person name="Copetti D."/>
            <person name="Kolliker R."/>
            <person name="Studer B."/>
        </authorList>
    </citation>
    <scope>NUCLEOTIDE SEQUENCE</scope>
    <source>
        <strain evidence="7">02402/16</strain>
        <tissue evidence="7">Leaf</tissue>
    </source>
</reference>
<sequence>MGSAADGGSCGGRSRLPEAPHGSDPAPPLSMSSSSSRATSRFELPVRMEMPILLCPRCRAPVDRRISRTPKNTNRPFYVCSSEKGIKCFFVWVDVFLQTLMNQLLDEHEEWLPILPQTTRVAAIASAEETQGGARIDRESSTSTTSPSTSEMAEETPVTYEELNGELKKKYDEVKVLLEADLIDSSHDTRSQGISVELGTALVRVVTRAAALIARMKKETVHAIGPDTATRS</sequence>
<dbReference type="EMBL" id="JAUUTY010000003">
    <property type="protein sequence ID" value="KAK1666829.1"/>
    <property type="molecule type" value="Genomic_DNA"/>
</dbReference>
<keyword evidence="3" id="KW-0862">Zinc</keyword>
<dbReference type="PROSITE" id="PS51999">
    <property type="entry name" value="ZF_GRF"/>
    <property type="match status" value="1"/>
</dbReference>
<proteinExistence type="predicted"/>
<feature type="region of interest" description="Disordered" evidence="5">
    <location>
        <begin position="129"/>
        <end position="157"/>
    </location>
</feature>
<dbReference type="AlphaFoldDB" id="A0AAD8SZC4"/>
<dbReference type="GO" id="GO:0008270">
    <property type="term" value="F:zinc ion binding"/>
    <property type="evidence" value="ECO:0007669"/>
    <property type="project" value="UniProtKB-KW"/>
</dbReference>
<feature type="compositionally biased region" description="Low complexity" evidence="5">
    <location>
        <begin position="141"/>
        <end position="151"/>
    </location>
</feature>
<evidence type="ECO:0000256" key="4">
    <source>
        <dbReference type="PROSITE-ProRule" id="PRU01343"/>
    </source>
</evidence>
<keyword evidence="1" id="KW-0479">Metal-binding</keyword>
<name>A0AAD8SZC4_LOLMU</name>
<protein>
    <recommendedName>
        <fullName evidence="6">GRF-type domain-containing protein</fullName>
    </recommendedName>
</protein>
<gene>
    <name evidence="7" type="ORF">QYE76_054988</name>
</gene>
<feature type="domain" description="GRF-type" evidence="6">
    <location>
        <begin position="55"/>
        <end position="96"/>
    </location>
</feature>
<evidence type="ECO:0000256" key="2">
    <source>
        <dbReference type="ARBA" id="ARBA00022771"/>
    </source>
</evidence>
<organism evidence="7 8">
    <name type="scientific">Lolium multiflorum</name>
    <name type="common">Italian ryegrass</name>
    <name type="synonym">Lolium perenne subsp. multiflorum</name>
    <dbReference type="NCBI Taxonomy" id="4521"/>
    <lineage>
        <taxon>Eukaryota</taxon>
        <taxon>Viridiplantae</taxon>
        <taxon>Streptophyta</taxon>
        <taxon>Embryophyta</taxon>
        <taxon>Tracheophyta</taxon>
        <taxon>Spermatophyta</taxon>
        <taxon>Magnoliopsida</taxon>
        <taxon>Liliopsida</taxon>
        <taxon>Poales</taxon>
        <taxon>Poaceae</taxon>
        <taxon>BOP clade</taxon>
        <taxon>Pooideae</taxon>
        <taxon>Poodae</taxon>
        <taxon>Poeae</taxon>
        <taxon>Poeae Chloroplast Group 2 (Poeae type)</taxon>
        <taxon>Loliodinae</taxon>
        <taxon>Loliinae</taxon>
        <taxon>Lolium</taxon>
    </lineage>
</organism>
<evidence type="ECO:0000313" key="8">
    <source>
        <dbReference type="Proteomes" id="UP001231189"/>
    </source>
</evidence>